<comment type="similarity">
    <text evidence="6">Belongs to the cyclin family.</text>
</comment>
<dbReference type="SUPFAM" id="SSF47954">
    <property type="entry name" value="Cyclin-like"/>
    <property type="match status" value="2"/>
</dbReference>
<dbReference type="PROSITE" id="PS00292">
    <property type="entry name" value="CYCLINS"/>
    <property type="match status" value="1"/>
</dbReference>
<evidence type="ECO:0000313" key="8">
    <source>
        <dbReference type="EMBL" id="KAE8076393.1"/>
    </source>
</evidence>
<keyword evidence="4" id="KW-0131">Cell cycle</keyword>
<dbReference type="EMBL" id="CM017326">
    <property type="protein sequence ID" value="KAE8076393.1"/>
    <property type="molecule type" value="Genomic_DNA"/>
</dbReference>
<organism evidence="8 9">
    <name type="scientific">Carpinus fangiana</name>
    <dbReference type="NCBI Taxonomy" id="176857"/>
    <lineage>
        <taxon>Eukaryota</taxon>
        <taxon>Viridiplantae</taxon>
        <taxon>Streptophyta</taxon>
        <taxon>Embryophyta</taxon>
        <taxon>Tracheophyta</taxon>
        <taxon>Spermatophyta</taxon>
        <taxon>Magnoliopsida</taxon>
        <taxon>eudicotyledons</taxon>
        <taxon>Gunneridae</taxon>
        <taxon>Pentapetalae</taxon>
        <taxon>rosids</taxon>
        <taxon>fabids</taxon>
        <taxon>Fagales</taxon>
        <taxon>Betulaceae</taxon>
        <taxon>Carpinus</taxon>
    </lineage>
</organism>
<dbReference type="InterPro" id="IPR036915">
    <property type="entry name" value="Cyclin-like_sf"/>
</dbReference>
<dbReference type="OrthoDB" id="5590282at2759"/>
<evidence type="ECO:0000313" key="9">
    <source>
        <dbReference type="Proteomes" id="UP000327013"/>
    </source>
</evidence>
<keyword evidence="9" id="KW-1185">Reference proteome</keyword>
<dbReference type="AlphaFoldDB" id="A0A5N6RBL0"/>
<keyword evidence="2" id="KW-0132">Cell division</keyword>
<dbReference type="InterPro" id="IPR013763">
    <property type="entry name" value="Cyclin-like_dom"/>
</dbReference>
<evidence type="ECO:0000256" key="1">
    <source>
        <dbReference type="ARBA" id="ARBA00011177"/>
    </source>
</evidence>
<dbReference type="Proteomes" id="UP000327013">
    <property type="component" value="Chromosome 6"/>
</dbReference>
<feature type="domain" description="Cyclin-like" evidence="7">
    <location>
        <begin position="524"/>
        <end position="605"/>
    </location>
</feature>
<accession>A0A5N6RBL0</accession>
<evidence type="ECO:0000259" key="7">
    <source>
        <dbReference type="SMART" id="SM00385"/>
    </source>
</evidence>
<evidence type="ECO:0000256" key="4">
    <source>
        <dbReference type="ARBA" id="ARBA00023306"/>
    </source>
</evidence>
<dbReference type="InterPro" id="IPR048258">
    <property type="entry name" value="Cyclins_cyclin-box"/>
</dbReference>
<keyword evidence="3 6" id="KW-0195">Cyclin</keyword>
<dbReference type="SMART" id="SM00385">
    <property type="entry name" value="CYCLIN"/>
    <property type="match status" value="2"/>
</dbReference>
<sequence>MRIGLSRAKRKLEAEPAPFVKKKLRSEIPRRRRSQISPILYSSLNLTAPCKNSGFSAFSVESSSCSYFDSEVSCGSSRACVGSESTGRSNLRKRKIDEIKESRGLVKANKIVGDAPFRRSYHRKKEIEGKGEVEVSESSCVESNCGADAEILLGRISNSNRKSGKVSEIVKEIEEIEGSEAVSKSEISCVEQISGGVLNFRAENVRLPSAFKENDVLSVTSGVDSCSVAKFTDEGTEETESRALEFEYSEISGNLFDATFTVPNSESTIERNQKSLDFESDLACTEQFSYEDVSEYSSGLFLENSDLEFSDYTPSIFFNSGSEFSECSWEDSTPSHTFSLLHQYREEFSRSTTALDSTIASRFENKYHNQATFLRFEDEEHEEGYKALRDRERRQVFLHNYAEGYCSTTEYGDLILQQRSQMVNWIVEQSTERKLQQETMFLGVSLLDRFLSKGFFRDKRNLQIVGIASLTLATRLEENQPYNSVQQKDFCIGCNVYSRWEVVAMEWLVQEVLNFQCFLPTIYNFLWFYLKASKADAEVEKRAKYLAVLVLSAHEQLCYWPSTVAAVVVILASLESHQDAFHQRVIKTHIRTEDHDLNQCIESLEWLLRYI</sequence>
<gene>
    <name evidence="8" type="ORF">FH972_015048</name>
</gene>
<dbReference type="PANTHER" id="PTHR10177">
    <property type="entry name" value="CYCLINS"/>
    <property type="match status" value="1"/>
</dbReference>
<evidence type="ECO:0000256" key="3">
    <source>
        <dbReference type="ARBA" id="ARBA00023127"/>
    </source>
</evidence>
<evidence type="ECO:0000256" key="2">
    <source>
        <dbReference type="ARBA" id="ARBA00022618"/>
    </source>
</evidence>
<dbReference type="Pfam" id="PF00134">
    <property type="entry name" value="Cyclin_N"/>
    <property type="match status" value="1"/>
</dbReference>
<evidence type="ECO:0000256" key="6">
    <source>
        <dbReference type="RuleBase" id="RU000383"/>
    </source>
</evidence>
<reference evidence="8 9" key="1">
    <citation type="submission" date="2019-06" db="EMBL/GenBank/DDBJ databases">
        <title>A chromosomal-level reference genome of Carpinus fangiana (Coryloideae, Betulaceae).</title>
        <authorList>
            <person name="Yang X."/>
            <person name="Wang Z."/>
            <person name="Zhang L."/>
            <person name="Hao G."/>
            <person name="Liu J."/>
            <person name="Yang Y."/>
        </authorList>
    </citation>
    <scope>NUCLEOTIDE SEQUENCE [LARGE SCALE GENOMIC DNA]</scope>
    <source>
        <strain evidence="8">Cfa_2016G</strain>
        <tissue evidence="8">Leaf</tissue>
    </source>
</reference>
<evidence type="ECO:0000256" key="5">
    <source>
        <dbReference type="ARBA" id="ARBA00032263"/>
    </source>
</evidence>
<name>A0A5N6RBL0_9ROSI</name>
<protein>
    <recommendedName>
        <fullName evidence="5">B-like cyclin</fullName>
    </recommendedName>
</protein>
<dbReference type="InterPro" id="IPR004367">
    <property type="entry name" value="Cyclin_C-dom"/>
</dbReference>
<feature type="domain" description="Cyclin-like" evidence="7">
    <location>
        <begin position="424"/>
        <end position="511"/>
    </location>
</feature>
<comment type="subunit">
    <text evidence="1">Interacts with the CDC2 protein kinase to form a serine/threonine kinase holoenzyme complex also known as maturation promoting factor (MPF). The cyclin subunit imparts substrate specificity to the complex.</text>
</comment>
<dbReference type="Gene3D" id="1.10.472.10">
    <property type="entry name" value="Cyclin-like"/>
    <property type="match status" value="2"/>
</dbReference>
<dbReference type="InterPro" id="IPR006671">
    <property type="entry name" value="Cyclin_N"/>
</dbReference>
<dbReference type="GO" id="GO:0051301">
    <property type="term" value="P:cell division"/>
    <property type="evidence" value="ECO:0007669"/>
    <property type="project" value="UniProtKB-KW"/>
</dbReference>
<proteinExistence type="inferred from homology"/>
<dbReference type="InterPro" id="IPR039361">
    <property type="entry name" value="Cyclin"/>
</dbReference>
<dbReference type="Pfam" id="PF02984">
    <property type="entry name" value="Cyclin_C"/>
    <property type="match status" value="1"/>
</dbReference>